<dbReference type="Pfam" id="PF00382">
    <property type="entry name" value="TFIIB"/>
    <property type="match status" value="1"/>
</dbReference>
<dbReference type="RefSeq" id="WP_119819332.1">
    <property type="nucleotide sequence ID" value="NZ_CP025066.1"/>
</dbReference>
<sequence>MYHRASDRVENEPWLHELDRAADDLDVGPDARSTAVDLFLSHLPEEERSKPAVAAAALYTGALVAGEERSQAAVADAMGVARLSIQSRWKELLADAGFEPPTW</sequence>
<dbReference type="Gene3D" id="1.10.472.10">
    <property type="entry name" value="Cyclin-like"/>
    <property type="match status" value="1"/>
</dbReference>
<dbReference type="GO" id="GO:0003743">
    <property type="term" value="F:translation initiation factor activity"/>
    <property type="evidence" value="ECO:0007669"/>
    <property type="project" value="UniProtKB-KW"/>
</dbReference>
<reference evidence="3" key="1">
    <citation type="submission" date="2017-11" db="EMBL/GenBank/DDBJ databases">
        <title>Phenotypic and genomic properties of facultatively anaerobic sulfur-reducing natronoarchaea from hypersaline soda lakes.</title>
        <authorList>
            <person name="Sorokin D.Y."/>
            <person name="Kublanov I.V."/>
            <person name="Roman P."/>
            <person name="Sinninghe Damste J.S."/>
            <person name="Golyshin P.N."/>
            <person name="Rojo D."/>
            <person name="Ciordia S."/>
            <person name="Mena M.D.C."/>
            <person name="Ferrer M."/>
            <person name="Messina E."/>
            <person name="Smedile F."/>
            <person name="La Spada G."/>
            <person name="La Cono V."/>
            <person name="Yakimov M.M."/>
        </authorList>
    </citation>
    <scope>NUCLEOTIDE SEQUENCE [LARGE SCALE GENOMIC DNA]</scope>
    <source>
        <strain evidence="3">AArc-Sl</strain>
    </source>
</reference>
<dbReference type="EMBL" id="CP025066">
    <property type="protein sequence ID" value="AUX09936.1"/>
    <property type="molecule type" value="Genomic_DNA"/>
</dbReference>
<dbReference type="GeneID" id="37878671"/>
<dbReference type="GO" id="GO:0017025">
    <property type="term" value="F:TBP-class protein binding"/>
    <property type="evidence" value="ECO:0007669"/>
    <property type="project" value="InterPro"/>
</dbReference>
<name>A0A343TLG4_9EURY</name>
<dbReference type="KEGG" id="hdf:AArcSl_2314"/>
<dbReference type="SUPFAM" id="SSF47954">
    <property type="entry name" value="Cyclin-like"/>
    <property type="match status" value="1"/>
</dbReference>
<keyword evidence="2" id="KW-0396">Initiation factor</keyword>
<organism evidence="2 3">
    <name type="scientific">Halalkaliarchaeum desulfuricum</name>
    <dbReference type="NCBI Taxonomy" id="2055893"/>
    <lineage>
        <taxon>Archaea</taxon>
        <taxon>Methanobacteriati</taxon>
        <taxon>Methanobacteriota</taxon>
        <taxon>Stenosarchaea group</taxon>
        <taxon>Halobacteria</taxon>
        <taxon>Halobacteriales</taxon>
        <taxon>Haloferacaceae</taxon>
        <taxon>Halalkaliarchaeum</taxon>
    </lineage>
</organism>
<accession>A0A343TLG4</accession>
<dbReference type="InterPro" id="IPR036915">
    <property type="entry name" value="Cyclin-like_sf"/>
</dbReference>
<evidence type="ECO:0000313" key="3">
    <source>
        <dbReference type="Proteomes" id="UP000263012"/>
    </source>
</evidence>
<evidence type="ECO:0000313" key="2">
    <source>
        <dbReference type="EMBL" id="AUX09936.1"/>
    </source>
</evidence>
<protein>
    <submittedName>
        <fullName evidence="2">Transcription initiation factor TFB 4</fullName>
    </submittedName>
</protein>
<keyword evidence="3" id="KW-1185">Reference proteome</keyword>
<dbReference type="OrthoDB" id="291244at2157"/>
<dbReference type="Proteomes" id="UP000263012">
    <property type="component" value="Chromosome"/>
</dbReference>
<keyword evidence="2" id="KW-0648">Protein biosynthesis</keyword>
<gene>
    <name evidence="2" type="ORF">AArcSl_2314</name>
</gene>
<proteinExistence type="predicted"/>
<dbReference type="AlphaFoldDB" id="A0A343TLG4"/>
<evidence type="ECO:0000259" key="1">
    <source>
        <dbReference type="Pfam" id="PF00382"/>
    </source>
</evidence>
<dbReference type="InterPro" id="IPR013150">
    <property type="entry name" value="TFIIB_cyclin"/>
</dbReference>
<feature type="domain" description="Transcription factor TFIIB cyclin-like" evidence="1">
    <location>
        <begin position="47"/>
        <end position="93"/>
    </location>
</feature>